<reference evidence="1" key="1">
    <citation type="submission" date="2020-08" db="EMBL/GenBank/DDBJ databases">
        <title>Multicomponent nature underlies the extraordinary mechanical properties of spider dragline silk.</title>
        <authorList>
            <person name="Kono N."/>
            <person name="Nakamura H."/>
            <person name="Mori M."/>
            <person name="Yoshida Y."/>
            <person name="Ohtoshi R."/>
            <person name="Malay A.D."/>
            <person name="Moran D.A.P."/>
            <person name="Tomita M."/>
            <person name="Numata K."/>
            <person name="Arakawa K."/>
        </authorList>
    </citation>
    <scope>NUCLEOTIDE SEQUENCE</scope>
</reference>
<comment type="caution">
    <text evidence="1">The sequence shown here is derived from an EMBL/GenBank/DDBJ whole genome shotgun (WGS) entry which is preliminary data.</text>
</comment>
<protein>
    <submittedName>
        <fullName evidence="1">Uncharacterized protein</fullName>
    </submittedName>
</protein>
<gene>
    <name evidence="1" type="ORF">NPIL_191931</name>
</gene>
<evidence type="ECO:0000313" key="2">
    <source>
        <dbReference type="Proteomes" id="UP000887013"/>
    </source>
</evidence>
<dbReference type="EMBL" id="BMAW01018743">
    <property type="protein sequence ID" value="GFT59865.1"/>
    <property type="molecule type" value="Genomic_DNA"/>
</dbReference>
<keyword evidence="2" id="KW-1185">Reference proteome</keyword>
<name>A0A8X6PA62_NEPPI</name>
<proteinExistence type="predicted"/>
<organism evidence="1 2">
    <name type="scientific">Nephila pilipes</name>
    <name type="common">Giant wood spider</name>
    <name type="synonym">Nephila maculata</name>
    <dbReference type="NCBI Taxonomy" id="299642"/>
    <lineage>
        <taxon>Eukaryota</taxon>
        <taxon>Metazoa</taxon>
        <taxon>Ecdysozoa</taxon>
        <taxon>Arthropoda</taxon>
        <taxon>Chelicerata</taxon>
        <taxon>Arachnida</taxon>
        <taxon>Araneae</taxon>
        <taxon>Araneomorphae</taxon>
        <taxon>Entelegynae</taxon>
        <taxon>Araneoidea</taxon>
        <taxon>Nephilidae</taxon>
        <taxon>Nephila</taxon>
    </lineage>
</organism>
<dbReference type="Proteomes" id="UP000887013">
    <property type="component" value="Unassembled WGS sequence"/>
</dbReference>
<evidence type="ECO:0000313" key="1">
    <source>
        <dbReference type="EMBL" id="GFT59865.1"/>
    </source>
</evidence>
<accession>A0A8X6PA62</accession>
<sequence length="123" mass="13722">MVRPRAVSRVCSGLVLFSFAKARLRFRHAMQRRSEALCKLHGSLQALRNKSKGAAVAYFSRHLLLQCVFFCYSGRRLRHVCYACRLRLAAAVRHAAPAAALCACHGAGKRRSAAFEVFDSAKR</sequence>
<dbReference type="AlphaFoldDB" id="A0A8X6PA62"/>